<feature type="compositionally biased region" description="Acidic residues" evidence="1">
    <location>
        <begin position="59"/>
        <end position="85"/>
    </location>
</feature>
<evidence type="ECO:0000256" key="1">
    <source>
        <dbReference type="SAM" id="MobiDB-lite"/>
    </source>
</evidence>
<sequence length="281" mass="30990">MAAALTQNQRTGATFVSSSRSMFCTAVPTSSYCSALHAYLQSFWALVKSSGVRWTPPGGEEEGEGEGEGEEEEGEGEEDEGEGESDASCRGSDGPSPGLKPIPGPAPGPRPGSWSSKDPERGPPLKDAPWENPPAPYSSTRDTRDGRLENTFRPAVRSGPLQTSWRPLHPGDHSTLETTTPWRPLHPGDHYTLETTPPWGPLHPGDHYTLETTPPWRPLHPGDHYTLETTPPRWDYDYWGKAVTTDRSSTFRISVQVLDQSSDPADLRWVFKILHHDITSR</sequence>
<name>A0A4Z2ETY0_9TELE</name>
<dbReference type="EMBL" id="SRLO01002743">
    <property type="protein sequence ID" value="TNN32366.1"/>
    <property type="molecule type" value="Genomic_DNA"/>
</dbReference>
<feature type="compositionally biased region" description="Pro residues" evidence="1">
    <location>
        <begin position="98"/>
        <end position="110"/>
    </location>
</feature>
<reference evidence="2 3" key="1">
    <citation type="submission" date="2019-03" db="EMBL/GenBank/DDBJ databases">
        <title>First draft genome of Liparis tanakae, snailfish: a comprehensive survey of snailfish specific genes.</title>
        <authorList>
            <person name="Kim W."/>
            <person name="Song I."/>
            <person name="Jeong J.-H."/>
            <person name="Kim D."/>
            <person name="Kim S."/>
            <person name="Ryu S."/>
            <person name="Song J.Y."/>
            <person name="Lee S.K."/>
        </authorList>
    </citation>
    <scope>NUCLEOTIDE SEQUENCE [LARGE SCALE GENOMIC DNA]</scope>
    <source>
        <tissue evidence="2">Muscle</tissue>
    </source>
</reference>
<gene>
    <name evidence="2" type="ORF">EYF80_057475</name>
</gene>
<dbReference type="AlphaFoldDB" id="A0A4Z2ETY0"/>
<evidence type="ECO:0000313" key="2">
    <source>
        <dbReference type="EMBL" id="TNN32366.1"/>
    </source>
</evidence>
<dbReference type="Proteomes" id="UP000314294">
    <property type="component" value="Unassembled WGS sequence"/>
</dbReference>
<proteinExistence type="predicted"/>
<organism evidence="2 3">
    <name type="scientific">Liparis tanakae</name>
    <name type="common">Tanaka's snailfish</name>
    <dbReference type="NCBI Taxonomy" id="230148"/>
    <lineage>
        <taxon>Eukaryota</taxon>
        <taxon>Metazoa</taxon>
        <taxon>Chordata</taxon>
        <taxon>Craniata</taxon>
        <taxon>Vertebrata</taxon>
        <taxon>Euteleostomi</taxon>
        <taxon>Actinopterygii</taxon>
        <taxon>Neopterygii</taxon>
        <taxon>Teleostei</taxon>
        <taxon>Neoteleostei</taxon>
        <taxon>Acanthomorphata</taxon>
        <taxon>Eupercaria</taxon>
        <taxon>Perciformes</taxon>
        <taxon>Cottioidei</taxon>
        <taxon>Cottales</taxon>
        <taxon>Liparidae</taxon>
        <taxon>Liparis</taxon>
    </lineage>
</organism>
<protein>
    <submittedName>
        <fullName evidence="2">Uncharacterized protein</fullName>
    </submittedName>
</protein>
<keyword evidence="3" id="KW-1185">Reference proteome</keyword>
<evidence type="ECO:0000313" key="3">
    <source>
        <dbReference type="Proteomes" id="UP000314294"/>
    </source>
</evidence>
<accession>A0A4Z2ETY0</accession>
<feature type="region of interest" description="Disordered" evidence="1">
    <location>
        <begin position="54"/>
        <end position="147"/>
    </location>
</feature>
<comment type="caution">
    <text evidence="2">The sequence shown here is derived from an EMBL/GenBank/DDBJ whole genome shotgun (WGS) entry which is preliminary data.</text>
</comment>